<reference evidence="1" key="2">
    <citation type="submission" date="2021-01" db="UniProtKB">
        <authorList>
            <consortium name="EnsemblPlants"/>
        </authorList>
    </citation>
    <scope>IDENTIFICATION</scope>
</reference>
<organism evidence="1 2">
    <name type="scientific">Quercus lobata</name>
    <name type="common">Valley oak</name>
    <dbReference type="NCBI Taxonomy" id="97700"/>
    <lineage>
        <taxon>Eukaryota</taxon>
        <taxon>Viridiplantae</taxon>
        <taxon>Streptophyta</taxon>
        <taxon>Embryophyta</taxon>
        <taxon>Tracheophyta</taxon>
        <taxon>Spermatophyta</taxon>
        <taxon>Magnoliopsida</taxon>
        <taxon>eudicotyledons</taxon>
        <taxon>Gunneridae</taxon>
        <taxon>Pentapetalae</taxon>
        <taxon>rosids</taxon>
        <taxon>fabids</taxon>
        <taxon>Fagales</taxon>
        <taxon>Fagaceae</taxon>
        <taxon>Quercus</taxon>
    </lineage>
</organism>
<dbReference type="PANTHER" id="PTHR34459:SF2">
    <property type="entry name" value="TRANSMEMBRANE PROTEIN"/>
    <property type="match status" value="1"/>
</dbReference>
<sequence length="88" mass="9906">MKLDNGVFFWDVSFFRGVHARELEAPAGFMDTIYGASVKGFGYALPKFTQLTVTSYYAASSASYYGISLLTRHIEEAHTTRTRQERLG</sequence>
<dbReference type="InParanoid" id="A0A7N2M4H2"/>
<dbReference type="Proteomes" id="UP000594261">
    <property type="component" value="Chromosome 7"/>
</dbReference>
<dbReference type="AlphaFoldDB" id="A0A7N2M4H2"/>
<dbReference type="EnsemblPlants" id="QL07p024773:mrna">
    <property type="protein sequence ID" value="QL07p024773:mrna"/>
    <property type="gene ID" value="QL07p024773"/>
</dbReference>
<name>A0A7N2M4H2_QUELO</name>
<evidence type="ECO:0000313" key="1">
    <source>
        <dbReference type="EnsemblPlants" id="QL07p024773:mrna"/>
    </source>
</evidence>
<protein>
    <submittedName>
        <fullName evidence="1">Uncharacterized protein</fullName>
    </submittedName>
</protein>
<evidence type="ECO:0000313" key="2">
    <source>
        <dbReference type="Proteomes" id="UP000594261"/>
    </source>
</evidence>
<dbReference type="EMBL" id="LRBV02000007">
    <property type="status" value="NOT_ANNOTATED_CDS"/>
    <property type="molecule type" value="Genomic_DNA"/>
</dbReference>
<reference evidence="1 2" key="1">
    <citation type="journal article" date="2016" name="G3 (Bethesda)">
        <title>First Draft Assembly and Annotation of the Genome of a California Endemic Oak Quercus lobata Nee (Fagaceae).</title>
        <authorList>
            <person name="Sork V.L."/>
            <person name="Fitz-Gibbon S.T."/>
            <person name="Puiu D."/>
            <person name="Crepeau M."/>
            <person name="Gugger P.F."/>
            <person name="Sherman R."/>
            <person name="Stevens K."/>
            <person name="Langley C.H."/>
            <person name="Pellegrini M."/>
            <person name="Salzberg S.L."/>
        </authorList>
    </citation>
    <scope>NUCLEOTIDE SEQUENCE [LARGE SCALE GENOMIC DNA]</scope>
    <source>
        <strain evidence="1 2">cv. SW786</strain>
    </source>
</reference>
<dbReference type="PANTHER" id="PTHR34459">
    <property type="entry name" value="OS01G0264500 PROTEIN"/>
    <property type="match status" value="1"/>
</dbReference>
<keyword evidence="2" id="KW-1185">Reference proteome</keyword>
<accession>A0A7N2M4H2</accession>
<proteinExistence type="predicted"/>
<dbReference type="Gramene" id="QL07p024773:mrna">
    <property type="protein sequence ID" value="QL07p024773:mrna"/>
    <property type="gene ID" value="QL07p024773"/>
</dbReference>